<organism evidence="2 3">
    <name type="scientific">Photinus pyralis</name>
    <name type="common">Common eastern firefly</name>
    <name type="synonym">Lampyris pyralis</name>
    <dbReference type="NCBI Taxonomy" id="7054"/>
    <lineage>
        <taxon>Eukaryota</taxon>
        <taxon>Metazoa</taxon>
        <taxon>Ecdysozoa</taxon>
        <taxon>Arthropoda</taxon>
        <taxon>Hexapoda</taxon>
        <taxon>Insecta</taxon>
        <taxon>Pterygota</taxon>
        <taxon>Neoptera</taxon>
        <taxon>Endopterygota</taxon>
        <taxon>Coleoptera</taxon>
        <taxon>Polyphaga</taxon>
        <taxon>Elateriformia</taxon>
        <taxon>Elateroidea</taxon>
        <taxon>Lampyridae</taxon>
        <taxon>Lampyrinae</taxon>
        <taxon>Photinus</taxon>
    </lineage>
</organism>
<dbReference type="GO" id="GO:0016020">
    <property type="term" value="C:membrane"/>
    <property type="evidence" value="ECO:0007669"/>
    <property type="project" value="TreeGrafter"/>
</dbReference>
<dbReference type="SUPFAM" id="SSF52087">
    <property type="entry name" value="CRAL/TRIO domain"/>
    <property type="match status" value="1"/>
</dbReference>
<accession>A0A5N4B3W5</accession>
<dbReference type="Gene3D" id="1.10.8.20">
    <property type="entry name" value="N-terminal domain of phosphatidylinositol transfer protein sec14p"/>
    <property type="match status" value="1"/>
</dbReference>
<dbReference type="PANTHER" id="PTHR10174:SF224">
    <property type="entry name" value="RETINOL-BINDING PROTEIN PINTA"/>
    <property type="match status" value="1"/>
</dbReference>
<dbReference type="SUPFAM" id="SSF46938">
    <property type="entry name" value="CRAL/TRIO N-terminal domain"/>
    <property type="match status" value="1"/>
</dbReference>
<dbReference type="SMART" id="SM00516">
    <property type="entry name" value="SEC14"/>
    <property type="match status" value="1"/>
</dbReference>
<dbReference type="PANTHER" id="PTHR10174">
    <property type="entry name" value="ALPHA-TOCOPHEROL TRANSFER PROTEIN-RELATED"/>
    <property type="match status" value="1"/>
</dbReference>
<dbReference type="Gene3D" id="3.40.525.10">
    <property type="entry name" value="CRAL-TRIO lipid binding domain"/>
    <property type="match status" value="1"/>
</dbReference>
<dbReference type="GO" id="GO:1902936">
    <property type="term" value="F:phosphatidylinositol bisphosphate binding"/>
    <property type="evidence" value="ECO:0007669"/>
    <property type="project" value="TreeGrafter"/>
</dbReference>
<dbReference type="CDD" id="cd00170">
    <property type="entry name" value="SEC14"/>
    <property type="match status" value="1"/>
</dbReference>
<keyword evidence="3" id="KW-1185">Reference proteome</keyword>
<dbReference type="EMBL" id="VVIM01000001">
    <property type="protein sequence ID" value="KAB0804256.1"/>
    <property type="molecule type" value="Genomic_DNA"/>
</dbReference>
<dbReference type="Pfam" id="PF00650">
    <property type="entry name" value="CRAL_TRIO"/>
    <property type="match status" value="1"/>
</dbReference>
<feature type="domain" description="CRAL-TRIO" evidence="1">
    <location>
        <begin position="155"/>
        <end position="252"/>
    </location>
</feature>
<comment type="caution">
    <text evidence="2">The sequence shown here is derived from an EMBL/GenBank/DDBJ whole genome shotgun (WGS) entry which is preliminary data.</text>
</comment>
<dbReference type="Gene3D" id="1.20.5.1200">
    <property type="entry name" value="Alpha-tocopherol transfer"/>
    <property type="match status" value="1"/>
</dbReference>
<reference evidence="2 3" key="1">
    <citation type="journal article" date="2018" name="Elife">
        <title>Firefly genomes illuminate parallel origins of bioluminescence in beetles.</title>
        <authorList>
            <person name="Fallon T.R."/>
            <person name="Lower S.E."/>
            <person name="Chang C.H."/>
            <person name="Bessho-Uehara M."/>
            <person name="Martin G.J."/>
            <person name="Bewick A.J."/>
            <person name="Behringer M."/>
            <person name="Debat H.J."/>
            <person name="Wong I."/>
            <person name="Day J.C."/>
            <person name="Suvorov A."/>
            <person name="Silva C.J."/>
            <person name="Stanger-Hall K.F."/>
            <person name="Hall D.W."/>
            <person name="Schmitz R.J."/>
            <person name="Nelson D.R."/>
            <person name="Lewis S.M."/>
            <person name="Shigenobu S."/>
            <person name="Bybee S.M."/>
            <person name="Larracuente A.M."/>
            <person name="Oba Y."/>
            <person name="Weng J.K."/>
        </authorList>
    </citation>
    <scope>NUCLEOTIDE SEQUENCE [LARGE SCALE GENOMIC DNA]</scope>
    <source>
        <strain evidence="2">1611_PpyrPB1</strain>
        <tissue evidence="2">Whole body</tissue>
    </source>
</reference>
<dbReference type="Proteomes" id="UP000327044">
    <property type="component" value="Unassembled WGS sequence"/>
</dbReference>
<dbReference type="InParanoid" id="A0A5N4B3W5"/>
<proteinExistence type="predicted"/>
<sequence>MYARPFTKEIEKKARDELNETPGHREEFLRNFREWIQTEYRVQCRPEGLWLLNYVRGCKFCNQTVKKKFTNFVKLETAAPEMFSNRDPLLPEIQEILRKGAIIPFGTPDKECVIVKWDVFEFDKVDFYDVMKVAMMVMDVFMNENDTCMVIGHYVIVDFKGFSLSLLKQLTPFTLKKIFYNIFLSYPCRIKALYFVNCPGYVQTLFGLAKPFISKKLGSRTSFYGENFEEVFSVIPRRYFPTEYGGNDESIDDIIGNWKIIIEGYRDWFLEDLANTNDRSRVKDKNSYNSYDIQGSFKKLDID</sequence>
<dbReference type="InterPro" id="IPR001251">
    <property type="entry name" value="CRAL-TRIO_dom"/>
</dbReference>
<name>A0A5N4B3W5_PHOPY</name>
<dbReference type="InterPro" id="IPR036273">
    <property type="entry name" value="CRAL/TRIO_N_dom_sf"/>
</dbReference>
<dbReference type="AlphaFoldDB" id="A0A5N4B3W5"/>
<evidence type="ECO:0000313" key="3">
    <source>
        <dbReference type="Proteomes" id="UP000327044"/>
    </source>
</evidence>
<evidence type="ECO:0000259" key="1">
    <source>
        <dbReference type="PROSITE" id="PS50191"/>
    </source>
</evidence>
<dbReference type="InterPro" id="IPR036865">
    <property type="entry name" value="CRAL-TRIO_dom_sf"/>
</dbReference>
<evidence type="ECO:0000313" key="2">
    <source>
        <dbReference type="EMBL" id="KAB0804256.1"/>
    </source>
</evidence>
<dbReference type="PROSITE" id="PS50191">
    <property type="entry name" value="CRAL_TRIO"/>
    <property type="match status" value="1"/>
</dbReference>
<protein>
    <recommendedName>
        <fullName evidence="1">CRAL-TRIO domain-containing protein</fullName>
    </recommendedName>
</protein>
<gene>
    <name evidence="2" type="ORF">PPYR_01226</name>
</gene>